<evidence type="ECO:0000256" key="2">
    <source>
        <dbReference type="SAM" id="SignalP"/>
    </source>
</evidence>
<organism evidence="4 5">
    <name type="scientific">Siculibacillus lacustris</name>
    <dbReference type="NCBI Taxonomy" id="1549641"/>
    <lineage>
        <taxon>Bacteria</taxon>
        <taxon>Pseudomonadati</taxon>
        <taxon>Pseudomonadota</taxon>
        <taxon>Alphaproteobacteria</taxon>
        <taxon>Hyphomicrobiales</taxon>
        <taxon>Ancalomicrobiaceae</taxon>
        <taxon>Siculibacillus</taxon>
    </lineage>
</organism>
<dbReference type="SUPFAM" id="SSF51261">
    <property type="entry name" value="Duplicated hybrid motif"/>
    <property type="match status" value="1"/>
</dbReference>
<dbReference type="OrthoDB" id="9795421at2"/>
<sequence>MRLPIPNVRSRSMSRCAMVALAVAALGGCSNDVGRFGDGPVYTGSTPNQREILGAAPAARRPAYPQSGYNVDTTGSIGGADPMVSRQDLAPPMAPAAPVVQQSYAATPATQPYYEAPAAPSVPQAPRVAAAGGWTATGGSYVTLQPGETVDTLSRRYGVPSGAIVQANNFSATNRPLPGGRVLIPVYAANAPAAAPVAAQPAPVVRQIPIARPLGAPPQTLAVPRTAVAPAPAPMVMASRPPVAAAPAPLPVAAPHPVPVAPVAQAPRPDPAGGVKLVGDYTVRPGDTLSSVARTYGVSEQALKERNNLRQSSLTPGQHLLLPAGTKLMLKTSQAPAHAAEAAAPLVAQAPVAKPGAPTKVAAAPVPPVTTASLGPKPGTTSPAVGAALSAAQAARNEKIDQKAAETVAVAKETAAEEPASSASAAAGSFRWPVRGRVISEFGAKPNGEKNEGINLAVPEGTSVKAADDGEVIYSGNELKGYGNLVLVRHANGFVSAYAHASELLVNRGEKVSRGQIIARAGATGSVTQPQLHFELRKGQKAIDPKPYLASN</sequence>
<reference evidence="4 5" key="1">
    <citation type="submission" date="2019-02" db="EMBL/GenBank/DDBJ databases">
        <title>Siculibacillus lacustris gen. nov., sp. nov., a new rosette-forming bacterium isolated from a freshwater crater lake (Lake St. Ana, Romania).</title>
        <authorList>
            <person name="Felfoldi T."/>
            <person name="Marton Z."/>
            <person name="Szabo A."/>
            <person name="Mentes A."/>
            <person name="Boka K."/>
            <person name="Marialigeti K."/>
            <person name="Mathe I."/>
            <person name="Koncz M."/>
            <person name="Schumann P."/>
            <person name="Toth E."/>
        </authorList>
    </citation>
    <scope>NUCLEOTIDE SEQUENCE [LARGE SCALE GENOMIC DNA]</scope>
    <source>
        <strain evidence="4 5">SA-279</strain>
    </source>
</reference>
<dbReference type="SUPFAM" id="SSF54106">
    <property type="entry name" value="LysM domain"/>
    <property type="match status" value="1"/>
</dbReference>
<dbReference type="InterPro" id="IPR011055">
    <property type="entry name" value="Dup_hybrid_motif"/>
</dbReference>
<feature type="chain" id="PRO_5020509242" evidence="2">
    <location>
        <begin position="25"/>
        <end position="552"/>
    </location>
</feature>
<evidence type="ECO:0000259" key="3">
    <source>
        <dbReference type="PROSITE" id="PS51782"/>
    </source>
</evidence>
<dbReference type="PANTHER" id="PTHR21666:SF263">
    <property type="entry name" value="MUREIN HYDROLASE ACTIVATOR NLPD"/>
    <property type="match status" value="1"/>
</dbReference>
<dbReference type="CDD" id="cd00118">
    <property type="entry name" value="LysM"/>
    <property type="match status" value="2"/>
</dbReference>
<comment type="similarity">
    <text evidence="1">Belongs to the E.coli NlpD/Haemophilus LppB family.</text>
</comment>
<feature type="domain" description="LysM" evidence="3">
    <location>
        <begin position="279"/>
        <end position="322"/>
    </location>
</feature>
<dbReference type="PROSITE" id="PS51782">
    <property type="entry name" value="LYSM"/>
    <property type="match status" value="2"/>
</dbReference>
<evidence type="ECO:0000256" key="1">
    <source>
        <dbReference type="ARBA" id="ARBA00038420"/>
    </source>
</evidence>
<protein>
    <submittedName>
        <fullName evidence="4">LysM peptidoglycan-binding domain-containing protein</fullName>
    </submittedName>
</protein>
<dbReference type="PROSITE" id="PS51257">
    <property type="entry name" value="PROKAR_LIPOPROTEIN"/>
    <property type="match status" value="1"/>
</dbReference>
<dbReference type="PANTHER" id="PTHR21666">
    <property type="entry name" value="PEPTIDASE-RELATED"/>
    <property type="match status" value="1"/>
</dbReference>
<dbReference type="GO" id="GO:0004222">
    <property type="term" value="F:metalloendopeptidase activity"/>
    <property type="evidence" value="ECO:0007669"/>
    <property type="project" value="TreeGrafter"/>
</dbReference>
<dbReference type="Pfam" id="PF01551">
    <property type="entry name" value="Peptidase_M23"/>
    <property type="match status" value="1"/>
</dbReference>
<dbReference type="InterPro" id="IPR016047">
    <property type="entry name" value="M23ase_b-sheet_dom"/>
</dbReference>
<dbReference type="CDD" id="cd12797">
    <property type="entry name" value="M23_peptidase"/>
    <property type="match status" value="1"/>
</dbReference>
<evidence type="ECO:0000313" key="4">
    <source>
        <dbReference type="EMBL" id="TBW38028.1"/>
    </source>
</evidence>
<dbReference type="InterPro" id="IPR036779">
    <property type="entry name" value="LysM_dom_sf"/>
</dbReference>
<name>A0A4Q9VSK3_9HYPH</name>
<dbReference type="InterPro" id="IPR050570">
    <property type="entry name" value="Cell_wall_metabolism_enzyme"/>
</dbReference>
<feature type="domain" description="LysM" evidence="3">
    <location>
        <begin position="140"/>
        <end position="184"/>
    </location>
</feature>
<dbReference type="Gene3D" id="2.70.70.10">
    <property type="entry name" value="Glucose Permease (Domain IIA)"/>
    <property type="match status" value="1"/>
</dbReference>
<dbReference type="AlphaFoldDB" id="A0A4Q9VSK3"/>
<dbReference type="Proteomes" id="UP000292781">
    <property type="component" value="Unassembled WGS sequence"/>
</dbReference>
<dbReference type="InterPro" id="IPR018392">
    <property type="entry name" value="LysM"/>
</dbReference>
<proteinExistence type="inferred from homology"/>
<evidence type="ECO:0000313" key="5">
    <source>
        <dbReference type="Proteomes" id="UP000292781"/>
    </source>
</evidence>
<dbReference type="SMART" id="SM00257">
    <property type="entry name" value="LysM"/>
    <property type="match status" value="2"/>
</dbReference>
<accession>A0A4Q9VSK3</accession>
<gene>
    <name evidence="4" type="ORF">EYW49_10515</name>
</gene>
<keyword evidence="2" id="KW-0732">Signal</keyword>
<keyword evidence="5" id="KW-1185">Reference proteome</keyword>
<feature type="signal peptide" evidence="2">
    <location>
        <begin position="1"/>
        <end position="24"/>
    </location>
</feature>
<comment type="caution">
    <text evidence="4">The sequence shown here is derived from an EMBL/GenBank/DDBJ whole genome shotgun (WGS) entry which is preliminary data.</text>
</comment>
<dbReference type="EMBL" id="SJFN01000013">
    <property type="protein sequence ID" value="TBW38028.1"/>
    <property type="molecule type" value="Genomic_DNA"/>
</dbReference>
<dbReference type="Pfam" id="PF01476">
    <property type="entry name" value="LysM"/>
    <property type="match status" value="2"/>
</dbReference>
<dbReference type="Gene3D" id="3.10.350.10">
    <property type="entry name" value="LysM domain"/>
    <property type="match status" value="2"/>
</dbReference>